<evidence type="ECO:0000259" key="2">
    <source>
        <dbReference type="PROSITE" id="PS51740"/>
    </source>
</evidence>
<feature type="domain" description="SpoVT-AbrB" evidence="2">
    <location>
        <begin position="5"/>
        <end position="50"/>
    </location>
</feature>
<dbReference type="SUPFAM" id="SSF89447">
    <property type="entry name" value="AbrB/MazE/MraZ-like"/>
    <property type="match status" value="1"/>
</dbReference>
<dbReference type="Gene3D" id="2.10.260.10">
    <property type="match status" value="1"/>
</dbReference>
<dbReference type="EMBL" id="PRKQ01000003">
    <property type="protein sequence ID" value="PPB10876.1"/>
    <property type="molecule type" value="Genomic_DNA"/>
</dbReference>
<dbReference type="PROSITE" id="PS51740">
    <property type="entry name" value="SPOVT_ABRB"/>
    <property type="match status" value="1"/>
</dbReference>
<accession>A0AAP8QFS9</accession>
<dbReference type="RefSeq" id="WP_104030893.1">
    <property type="nucleotide sequence ID" value="NZ_PRKQ01000003.1"/>
</dbReference>
<dbReference type="NCBIfam" id="TIGR01439">
    <property type="entry name" value="lp_hng_hel_AbrB"/>
    <property type="match status" value="1"/>
</dbReference>
<dbReference type="Proteomes" id="UP000239759">
    <property type="component" value="Unassembled WGS sequence"/>
</dbReference>
<dbReference type="SMART" id="SM00966">
    <property type="entry name" value="SpoVT_AbrB"/>
    <property type="match status" value="1"/>
</dbReference>
<evidence type="ECO:0000313" key="3">
    <source>
        <dbReference type="EMBL" id="PPB10876.1"/>
    </source>
</evidence>
<comment type="caution">
    <text evidence="3">The sequence shown here is derived from an EMBL/GenBank/DDBJ whole genome shotgun (WGS) entry which is preliminary data.</text>
</comment>
<dbReference type="InterPro" id="IPR037914">
    <property type="entry name" value="SpoVT-AbrB_sf"/>
</dbReference>
<dbReference type="PANTHER" id="PTHR36432">
    <property type="match status" value="1"/>
</dbReference>
<keyword evidence="1" id="KW-0238">DNA-binding</keyword>
<dbReference type="GO" id="GO:0003677">
    <property type="term" value="F:DNA binding"/>
    <property type="evidence" value="ECO:0007669"/>
    <property type="project" value="UniProtKB-UniRule"/>
</dbReference>
<sequence>MKAKGIVRKIDDLGRIVLPKELRDSNGLPSGTPMEMFVDGDRIVLRKYEPGCVLCGSVQDLEMHKSGKLVCKSCL</sequence>
<evidence type="ECO:0000256" key="1">
    <source>
        <dbReference type="PROSITE-ProRule" id="PRU01076"/>
    </source>
</evidence>
<gene>
    <name evidence="3" type="ORF">C4A77_04425</name>
</gene>
<evidence type="ECO:0000313" key="4">
    <source>
        <dbReference type="Proteomes" id="UP000239759"/>
    </source>
</evidence>
<organism evidence="3 4">
    <name type="scientific">Brevibacillus laterosporus</name>
    <name type="common">Bacillus laterosporus</name>
    <dbReference type="NCBI Taxonomy" id="1465"/>
    <lineage>
        <taxon>Bacteria</taxon>
        <taxon>Bacillati</taxon>
        <taxon>Bacillota</taxon>
        <taxon>Bacilli</taxon>
        <taxon>Bacillales</taxon>
        <taxon>Paenibacillaceae</taxon>
        <taxon>Brevibacillus</taxon>
    </lineage>
</organism>
<name>A0AAP8QFS9_BRELA</name>
<dbReference type="AlphaFoldDB" id="A0AAP8QFS9"/>
<protein>
    <submittedName>
        <fullName evidence="3">AbrB family transcriptional regulator</fullName>
    </submittedName>
</protein>
<dbReference type="InterPro" id="IPR052731">
    <property type="entry name" value="B_subtilis_Trans_State_Reg"/>
</dbReference>
<dbReference type="Pfam" id="PF04014">
    <property type="entry name" value="MazE_antitoxin"/>
    <property type="match status" value="1"/>
</dbReference>
<dbReference type="PANTHER" id="PTHR36432:SF4">
    <property type="entry name" value="TRANSITION STATE REGULATOR ABH-RELATED"/>
    <property type="match status" value="1"/>
</dbReference>
<reference evidence="3 4" key="1">
    <citation type="submission" date="2018-02" db="EMBL/GenBank/DDBJ databases">
        <title>Comparative analysis of genomes of three Brevibacillus laterosporus strains producers of potent antimicrobials isolated from silage.</title>
        <authorList>
            <person name="Kojic M."/>
            <person name="Miljkovic M."/>
            <person name="Studholme D."/>
            <person name="Filipic B."/>
        </authorList>
    </citation>
    <scope>NUCLEOTIDE SEQUENCE [LARGE SCALE GENOMIC DNA]</scope>
    <source>
        <strain evidence="3 4">BGSP11</strain>
    </source>
</reference>
<proteinExistence type="predicted"/>
<dbReference type="InterPro" id="IPR007159">
    <property type="entry name" value="SpoVT-AbrB_dom"/>
</dbReference>